<evidence type="ECO:0000256" key="1">
    <source>
        <dbReference type="SAM" id="SignalP"/>
    </source>
</evidence>
<comment type="caution">
    <text evidence="2">The sequence shown here is derived from an EMBL/GenBank/DDBJ whole genome shotgun (WGS) entry which is preliminary data.</text>
</comment>
<evidence type="ECO:0000313" key="3">
    <source>
        <dbReference type="Proteomes" id="UP000019666"/>
    </source>
</evidence>
<evidence type="ECO:0000313" key="2">
    <source>
        <dbReference type="EMBL" id="EYD73606.1"/>
    </source>
</evidence>
<protein>
    <recommendedName>
        <fullName evidence="4">DUF2059 domain-containing protein</fullName>
    </recommendedName>
</protein>
<organism evidence="2 3">
    <name type="scientific">Rubellimicrobium mesophilum DSM 19309</name>
    <dbReference type="NCBI Taxonomy" id="442562"/>
    <lineage>
        <taxon>Bacteria</taxon>
        <taxon>Pseudomonadati</taxon>
        <taxon>Pseudomonadota</taxon>
        <taxon>Alphaproteobacteria</taxon>
        <taxon>Rhodobacterales</taxon>
        <taxon>Roseobacteraceae</taxon>
        <taxon>Rubellimicrobium</taxon>
    </lineage>
</organism>
<reference evidence="2 3" key="1">
    <citation type="submission" date="2013-02" db="EMBL/GenBank/DDBJ databases">
        <authorList>
            <person name="Fiebig A."/>
            <person name="Goeker M."/>
            <person name="Klenk H.-P.P."/>
        </authorList>
    </citation>
    <scope>NUCLEOTIDE SEQUENCE [LARGE SCALE GENOMIC DNA]</scope>
    <source>
        <strain evidence="2 3">DSM 19309</strain>
    </source>
</reference>
<dbReference type="OrthoDB" id="7841298at2"/>
<proteinExistence type="predicted"/>
<gene>
    <name evidence="2" type="ORF">Rumeso_04727</name>
</gene>
<keyword evidence="3" id="KW-1185">Reference proteome</keyword>
<dbReference type="STRING" id="442562.Rumeso_04727"/>
<accession>A0A017HGY9</accession>
<feature type="chain" id="PRO_5001495893" description="DUF2059 domain-containing protein" evidence="1">
    <location>
        <begin position="21"/>
        <end position="283"/>
    </location>
</feature>
<dbReference type="AlphaFoldDB" id="A0A017HGY9"/>
<name>A0A017HGY9_9RHOB</name>
<dbReference type="EMBL" id="AOSK01000130">
    <property type="protein sequence ID" value="EYD73606.1"/>
    <property type="molecule type" value="Genomic_DNA"/>
</dbReference>
<dbReference type="HOGENOM" id="CLU_075051_0_0_5"/>
<dbReference type="Proteomes" id="UP000019666">
    <property type="component" value="Unassembled WGS sequence"/>
</dbReference>
<keyword evidence="1" id="KW-0732">Signal</keyword>
<evidence type="ECO:0008006" key="4">
    <source>
        <dbReference type="Google" id="ProtNLM"/>
    </source>
</evidence>
<sequence length="283" mass="30651">MILRTASILAVALTAVPALAQTSTATTGEVPDDVRAIYDALLLPEVIDVVAEEGASHGEDLARTVFEGRPVPQHWTDLVAAIYDPGHMEQEVLASLAEDLRGQDTAAMLAFLQAEPGRSLTALELDAREAMMDEEVEQEAKERAAVALFQNSPRLEILQRYAEATDLIEMNVAGTMNNNVAYLTGLLDGGALSDDMTESDLLADVAGQEPQIRAQTEEWAYSFLLKAYEPATDADIEALIAFSETEPGQALNLAVFEAFDERFTDVSRALGLAAARYMTTEEI</sequence>
<dbReference type="RefSeq" id="WP_037279198.1">
    <property type="nucleotide sequence ID" value="NZ_KK088560.1"/>
</dbReference>
<feature type="signal peptide" evidence="1">
    <location>
        <begin position="1"/>
        <end position="20"/>
    </location>
</feature>